<evidence type="ECO:0000313" key="1">
    <source>
        <dbReference type="EMBL" id="KAK4551147.1"/>
    </source>
</evidence>
<proteinExistence type="predicted"/>
<dbReference type="Proteomes" id="UP001324115">
    <property type="component" value="Unassembled WGS sequence"/>
</dbReference>
<accession>A0AAN7HT68</accession>
<keyword evidence="3" id="KW-1185">Reference proteome</keyword>
<dbReference type="EMBL" id="JAXUIC010000078">
    <property type="protein sequence ID" value="KAK4551319.1"/>
    <property type="molecule type" value="Genomic_DNA"/>
</dbReference>
<reference evidence="2 3" key="1">
    <citation type="journal article" date="2023" name="G3 (Bethesda)">
        <title>A haplotype-resolved chromosome-scale genome for Quercus rubra L. provides insights into the genetics of adaptive traits for red oak species.</title>
        <authorList>
            <person name="Kapoor B."/>
            <person name="Jenkins J."/>
            <person name="Schmutz J."/>
            <person name="Zhebentyayeva T."/>
            <person name="Kuelheim C."/>
            <person name="Coggeshall M."/>
            <person name="Heim C."/>
            <person name="Lasky J.R."/>
            <person name="Leites L."/>
            <person name="Islam-Faridi N."/>
            <person name="Romero-Severson J."/>
            <person name="DeLeo V.L."/>
            <person name="Lucas S.M."/>
            <person name="Lazic D."/>
            <person name="Gailing O."/>
            <person name="Carlson J."/>
            <person name="Staton M."/>
        </authorList>
    </citation>
    <scope>NUCLEOTIDE SEQUENCE [LARGE SCALE GENOMIC DNA]</scope>
    <source>
        <strain evidence="2">Pseudo-F2</strain>
    </source>
</reference>
<evidence type="ECO:0000313" key="2">
    <source>
        <dbReference type="EMBL" id="KAK4551319.1"/>
    </source>
</evidence>
<dbReference type="AlphaFoldDB" id="A0AAN7HT68"/>
<evidence type="ECO:0008006" key="4">
    <source>
        <dbReference type="Google" id="ProtNLM"/>
    </source>
</evidence>
<name>A0AAN7HT68_QUERU</name>
<dbReference type="EMBL" id="JAXUIC010000121">
    <property type="protein sequence ID" value="KAK4551147.1"/>
    <property type="molecule type" value="Genomic_DNA"/>
</dbReference>
<sequence>MGLGEGKLYGRKEEKVRLVAKGFTQTYGIDYEEAFAPVAKMKSKRVSSHFPESQSYYSTLAKLMMKQDLDLSADDDDILAESEFAAPTITKLIPILFSTSGASVAYNVNPVADQFQRAFQTILNDFLVRSFLRFGYEVSFEALDKGAIEILGPYGISYTFRRLAERISKLQSGFVVRRGTSESSLLGAGSPLPSIPLHSIVSYCTVPEDIRGSSEWRFPCREPDEGRPSRPVRRAGISRPYYHYAFAMLLGSTLFVTFSRMWDSLSSWVDNRSSFILIVSRFYNNK</sequence>
<gene>
    <name evidence="2" type="ORF">RGQ29_032403</name>
    <name evidence="1" type="ORF">RGQ29_032511</name>
</gene>
<comment type="caution">
    <text evidence="2">The sequence shown here is derived from an EMBL/GenBank/DDBJ whole genome shotgun (WGS) entry which is preliminary data.</text>
</comment>
<organism evidence="2 3">
    <name type="scientific">Quercus rubra</name>
    <name type="common">Northern red oak</name>
    <name type="synonym">Quercus borealis</name>
    <dbReference type="NCBI Taxonomy" id="3512"/>
    <lineage>
        <taxon>Eukaryota</taxon>
        <taxon>Viridiplantae</taxon>
        <taxon>Streptophyta</taxon>
        <taxon>Embryophyta</taxon>
        <taxon>Tracheophyta</taxon>
        <taxon>Spermatophyta</taxon>
        <taxon>Magnoliopsida</taxon>
        <taxon>eudicotyledons</taxon>
        <taxon>Gunneridae</taxon>
        <taxon>Pentapetalae</taxon>
        <taxon>rosids</taxon>
        <taxon>fabids</taxon>
        <taxon>Fagales</taxon>
        <taxon>Fagaceae</taxon>
        <taxon>Quercus</taxon>
    </lineage>
</organism>
<protein>
    <recommendedName>
        <fullName evidence="4">NADH-ubiquinone oxidoreductase chain 5</fullName>
    </recommendedName>
</protein>
<evidence type="ECO:0000313" key="3">
    <source>
        <dbReference type="Proteomes" id="UP001324115"/>
    </source>
</evidence>